<proteinExistence type="predicted"/>
<accession>G3H5E3</accession>
<dbReference type="AlphaFoldDB" id="G3H5E3"/>
<evidence type="ECO:0000313" key="1">
    <source>
        <dbReference type="EMBL" id="EGV99080.1"/>
    </source>
</evidence>
<protein>
    <submittedName>
        <fullName evidence="1">Uncharacterized protein</fullName>
    </submittedName>
</protein>
<dbReference type="InParanoid" id="G3H5E3"/>
<dbReference type="Proteomes" id="UP000001075">
    <property type="component" value="Unassembled WGS sequence"/>
</dbReference>
<reference evidence="2" key="1">
    <citation type="journal article" date="2011" name="Nat. Biotechnol.">
        <title>The genomic sequence of the Chinese hamster ovary (CHO)-K1 cell line.</title>
        <authorList>
            <person name="Xu X."/>
            <person name="Nagarajan H."/>
            <person name="Lewis N.E."/>
            <person name="Pan S."/>
            <person name="Cai Z."/>
            <person name="Liu X."/>
            <person name="Chen W."/>
            <person name="Xie M."/>
            <person name="Wang W."/>
            <person name="Hammond S."/>
            <person name="Andersen M.R."/>
            <person name="Neff N."/>
            <person name="Passarelli B."/>
            <person name="Koh W."/>
            <person name="Fan H.C."/>
            <person name="Wang J."/>
            <person name="Gui Y."/>
            <person name="Lee K.H."/>
            <person name="Betenbaugh M.J."/>
            <person name="Quake S.R."/>
            <person name="Famili I."/>
            <person name="Palsson B.O."/>
            <person name="Wang J."/>
        </authorList>
    </citation>
    <scope>NUCLEOTIDE SEQUENCE [LARGE SCALE GENOMIC DNA]</scope>
    <source>
        <strain evidence="2">CHO K1 cell line</strain>
    </source>
</reference>
<sequence>MNGIFVCITPEVRIQETGESTVWVDLRPDLTVTRALREAESIQVVCHPHFES</sequence>
<evidence type="ECO:0000313" key="2">
    <source>
        <dbReference type="Proteomes" id="UP000001075"/>
    </source>
</evidence>
<dbReference type="EMBL" id="JH000158">
    <property type="protein sequence ID" value="EGV99080.1"/>
    <property type="molecule type" value="Genomic_DNA"/>
</dbReference>
<gene>
    <name evidence="1" type="ORF">I79_005530</name>
</gene>
<organism evidence="1 2">
    <name type="scientific">Cricetulus griseus</name>
    <name type="common">Chinese hamster</name>
    <name type="synonym">Cricetulus barabensis griseus</name>
    <dbReference type="NCBI Taxonomy" id="10029"/>
    <lineage>
        <taxon>Eukaryota</taxon>
        <taxon>Metazoa</taxon>
        <taxon>Chordata</taxon>
        <taxon>Craniata</taxon>
        <taxon>Vertebrata</taxon>
        <taxon>Euteleostomi</taxon>
        <taxon>Mammalia</taxon>
        <taxon>Eutheria</taxon>
        <taxon>Euarchontoglires</taxon>
        <taxon>Glires</taxon>
        <taxon>Rodentia</taxon>
        <taxon>Myomorpha</taxon>
        <taxon>Muroidea</taxon>
        <taxon>Cricetidae</taxon>
        <taxon>Cricetinae</taxon>
        <taxon>Cricetulus</taxon>
    </lineage>
</organism>
<name>G3H5E3_CRIGR</name>